<name>A0A382LQG8_9ZZZZ</name>
<dbReference type="EMBL" id="UINC01088081">
    <property type="protein sequence ID" value="SVC38005.1"/>
    <property type="molecule type" value="Genomic_DNA"/>
</dbReference>
<evidence type="ECO:0000313" key="1">
    <source>
        <dbReference type="EMBL" id="SVC38005.1"/>
    </source>
</evidence>
<protein>
    <submittedName>
        <fullName evidence="1">Uncharacterized protein</fullName>
    </submittedName>
</protein>
<gene>
    <name evidence="1" type="ORF">METZ01_LOCUS290859</name>
</gene>
<reference evidence="1" key="1">
    <citation type="submission" date="2018-05" db="EMBL/GenBank/DDBJ databases">
        <authorList>
            <person name="Lanie J.A."/>
            <person name="Ng W.-L."/>
            <person name="Kazmierczak K.M."/>
            <person name="Andrzejewski T.M."/>
            <person name="Davidsen T.M."/>
            <person name="Wayne K.J."/>
            <person name="Tettelin H."/>
            <person name="Glass J.I."/>
            <person name="Rusch D."/>
            <person name="Podicherti R."/>
            <person name="Tsui H.-C.T."/>
            <person name="Winkler M.E."/>
        </authorList>
    </citation>
    <scope>NUCLEOTIDE SEQUENCE</scope>
</reference>
<organism evidence="1">
    <name type="scientific">marine metagenome</name>
    <dbReference type="NCBI Taxonomy" id="408172"/>
    <lineage>
        <taxon>unclassified sequences</taxon>
        <taxon>metagenomes</taxon>
        <taxon>ecological metagenomes</taxon>
    </lineage>
</organism>
<feature type="non-terminal residue" evidence="1">
    <location>
        <position position="25"/>
    </location>
</feature>
<sequence>MNKCIRQLRQAGIKSPQADVEWLAS</sequence>
<accession>A0A382LQG8</accession>
<dbReference type="AlphaFoldDB" id="A0A382LQG8"/>
<proteinExistence type="predicted"/>